<dbReference type="CDD" id="cd05233">
    <property type="entry name" value="SDR_c"/>
    <property type="match status" value="1"/>
</dbReference>
<gene>
    <name evidence="4" type="ORF">ST47_g8045</name>
</gene>
<dbReference type="EMBL" id="JYNV01000268">
    <property type="protein sequence ID" value="KZM20806.1"/>
    <property type="molecule type" value="Genomic_DNA"/>
</dbReference>
<keyword evidence="5" id="KW-1185">Reference proteome</keyword>
<evidence type="ECO:0000256" key="3">
    <source>
        <dbReference type="ARBA" id="ARBA00023002"/>
    </source>
</evidence>
<dbReference type="InterPro" id="IPR036291">
    <property type="entry name" value="NAD(P)-bd_dom_sf"/>
</dbReference>
<protein>
    <submittedName>
        <fullName evidence="4">Oxidoreductase</fullName>
    </submittedName>
</protein>
<dbReference type="InterPro" id="IPR002347">
    <property type="entry name" value="SDR_fam"/>
</dbReference>
<comment type="similarity">
    <text evidence="1">Belongs to the short-chain dehydrogenases/reductases (SDR) family.</text>
</comment>
<dbReference type="Gene3D" id="3.40.50.720">
    <property type="entry name" value="NAD(P)-binding Rossmann-like Domain"/>
    <property type="match status" value="1"/>
</dbReference>
<reference evidence="4 5" key="1">
    <citation type="journal article" date="2016" name="Sci. Rep.">
        <title>Draft genome sequencing and secretome analysis of fungal phytopathogen Ascochyta rabiei provides insight into the necrotrophic effector repertoire.</title>
        <authorList>
            <person name="Verma S."/>
            <person name="Gazara R.K."/>
            <person name="Nizam S."/>
            <person name="Parween S."/>
            <person name="Chattopadhyay D."/>
            <person name="Verma P.K."/>
        </authorList>
    </citation>
    <scope>NUCLEOTIDE SEQUENCE [LARGE SCALE GENOMIC DNA]</scope>
    <source>
        <strain evidence="4 5">ArDII</strain>
    </source>
</reference>
<dbReference type="PANTHER" id="PTHR43618:SF18">
    <property type="entry name" value="SHORT CHAIN DEHYDROGENASE_REDUCTASE FAMILY (AFU_ORTHOLOGUE AFUA_5G12480)"/>
    <property type="match status" value="1"/>
</dbReference>
<evidence type="ECO:0000313" key="5">
    <source>
        <dbReference type="Proteomes" id="UP000076837"/>
    </source>
</evidence>
<dbReference type="InterPro" id="IPR052178">
    <property type="entry name" value="Sec_Metab_Biosynth_SDR"/>
</dbReference>
<keyword evidence="2" id="KW-0521">NADP</keyword>
<proteinExistence type="inferred from homology"/>
<organism evidence="4 5">
    <name type="scientific">Didymella rabiei</name>
    <name type="common">Chickpea ascochyta blight fungus</name>
    <name type="synonym">Mycosphaerella rabiei</name>
    <dbReference type="NCBI Taxonomy" id="5454"/>
    <lineage>
        <taxon>Eukaryota</taxon>
        <taxon>Fungi</taxon>
        <taxon>Dikarya</taxon>
        <taxon>Ascomycota</taxon>
        <taxon>Pezizomycotina</taxon>
        <taxon>Dothideomycetes</taxon>
        <taxon>Pleosporomycetidae</taxon>
        <taxon>Pleosporales</taxon>
        <taxon>Pleosporineae</taxon>
        <taxon>Didymellaceae</taxon>
        <taxon>Ascochyta</taxon>
    </lineage>
</organism>
<dbReference type="OrthoDB" id="2898618at2759"/>
<sequence length="292" mass="31695">MDGPMKRQELFSVEGIVAVITGGGTGIGFMMAKALARNGASKVYIVGRREDVLRKAADFHPSIIALAGDVTKRDDLERLAQNIKKETGYVNLVVANAGITGPSLQKLKSGHTLGEYVRHAWATPMEEFNSVYALNCTATYYTVLAFLELLDEGNRRKKYPRAQVIATASCASFLRNPMAGYAYCSSKAGLVSMMKCLSTFCVPWGIRFNVIAAGLFPSELSKSLFDDFIIDRNIPITKEGAFARSWQPAERAGCDDDMAGLILYMTSRAGSFLNGSVILLDGGKVATIPSTY</sequence>
<accession>A0A162ZU37</accession>
<name>A0A162ZU37_DIDRA</name>
<dbReference type="AlphaFoldDB" id="A0A162ZU37"/>
<evidence type="ECO:0000256" key="2">
    <source>
        <dbReference type="ARBA" id="ARBA00022857"/>
    </source>
</evidence>
<keyword evidence="3" id="KW-0560">Oxidoreductase</keyword>
<dbReference type="PANTHER" id="PTHR43618">
    <property type="entry name" value="7-ALPHA-HYDROXYSTEROID DEHYDROGENASE"/>
    <property type="match status" value="1"/>
</dbReference>
<comment type="caution">
    <text evidence="4">The sequence shown here is derived from an EMBL/GenBank/DDBJ whole genome shotgun (WGS) entry which is preliminary data.</text>
</comment>
<dbReference type="Proteomes" id="UP000076837">
    <property type="component" value="Unassembled WGS sequence"/>
</dbReference>
<dbReference type="PRINTS" id="PR00081">
    <property type="entry name" value="GDHRDH"/>
</dbReference>
<evidence type="ECO:0000313" key="4">
    <source>
        <dbReference type="EMBL" id="KZM20806.1"/>
    </source>
</evidence>
<evidence type="ECO:0000256" key="1">
    <source>
        <dbReference type="ARBA" id="ARBA00006484"/>
    </source>
</evidence>
<dbReference type="GO" id="GO:0016491">
    <property type="term" value="F:oxidoreductase activity"/>
    <property type="evidence" value="ECO:0007669"/>
    <property type="project" value="UniProtKB-KW"/>
</dbReference>
<dbReference type="STRING" id="5454.A0A162ZU37"/>
<dbReference type="SUPFAM" id="SSF51735">
    <property type="entry name" value="NAD(P)-binding Rossmann-fold domains"/>
    <property type="match status" value="1"/>
</dbReference>
<dbReference type="Pfam" id="PF00106">
    <property type="entry name" value="adh_short"/>
    <property type="match status" value="1"/>
</dbReference>